<keyword evidence="2" id="KW-1185">Reference proteome</keyword>
<dbReference type="AlphaFoldDB" id="A0A1H9ETN7"/>
<dbReference type="EMBL" id="FOEP01000005">
    <property type="protein sequence ID" value="SEQ29005.1"/>
    <property type="molecule type" value="Genomic_DNA"/>
</dbReference>
<evidence type="ECO:0000313" key="1">
    <source>
        <dbReference type="EMBL" id="SEQ29005.1"/>
    </source>
</evidence>
<protein>
    <recommendedName>
        <fullName evidence="3">DUF1127 domain-containing protein</fullName>
    </recommendedName>
</protein>
<dbReference type="RefSeq" id="WP_090269624.1">
    <property type="nucleotide sequence ID" value="NZ_FOEP01000005.1"/>
</dbReference>
<dbReference type="STRING" id="657014.SAMN04488092_105166"/>
<name>A0A1H9ETN7_9RHOB</name>
<gene>
    <name evidence="1" type="ORF">SAMN04488092_105166</name>
</gene>
<evidence type="ECO:0000313" key="2">
    <source>
        <dbReference type="Proteomes" id="UP000198634"/>
    </source>
</evidence>
<organism evidence="1 2">
    <name type="scientific">Thalassovita taeanensis</name>
    <dbReference type="NCBI Taxonomy" id="657014"/>
    <lineage>
        <taxon>Bacteria</taxon>
        <taxon>Pseudomonadati</taxon>
        <taxon>Pseudomonadota</taxon>
        <taxon>Alphaproteobacteria</taxon>
        <taxon>Rhodobacterales</taxon>
        <taxon>Roseobacteraceae</taxon>
        <taxon>Thalassovita</taxon>
    </lineage>
</organism>
<dbReference type="OrthoDB" id="7867799at2"/>
<accession>A0A1H9ETN7</accession>
<sequence length="75" mass="8666">MATQAADVIFSKGGIRERVDAFFASMGQGFNAYLHHRSRYDQIQKMNAKSDAELAEMGVKRDDIPRYVFRDLFYI</sequence>
<proteinExistence type="predicted"/>
<dbReference type="Proteomes" id="UP000198634">
    <property type="component" value="Unassembled WGS sequence"/>
</dbReference>
<reference evidence="1 2" key="1">
    <citation type="submission" date="2016-10" db="EMBL/GenBank/DDBJ databases">
        <authorList>
            <person name="de Groot N.N."/>
        </authorList>
    </citation>
    <scope>NUCLEOTIDE SEQUENCE [LARGE SCALE GENOMIC DNA]</scope>
    <source>
        <strain evidence="1 2">DSM 22007</strain>
    </source>
</reference>
<evidence type="ECO:0008006" key="3">
    <source>
        <dbReference type="Google" id="ProtNLM"/>
    </source>
</evidence>